<dbReference type="AlphaFoldDB" id="A0A1G7PLA1"/>
<sequence>MDDLISSYERELALLRASLAEFATRFPKIAARLSILGQHSEDLHVERLLQSNAMLNARISAHLEDDVPEFTKPLLEIQYPEYLRPFPSCTIACFEGSEAVARLTRPAVIKRRAGLKTRTGEYAFETAYDVTLAPLRIEDAAYRPLAAVPSSVQLPQETSGFISITFAALMAGTGLNGVAPNSIRVFVDGDQLTVAAVMDTLLQLALTAFVEVDGSGKWIALPAVPVSAAGFDSEDALIERDDGRGSAFRLLLEYFAFPQKFDFIDIDLAALLRGTAARRVSLHVPVSALHPDSSTSRAMRELSAANFRLSCTPVINLFRCPAEPVALKAITMPFFPLVAQTLAPEKAAVWSVDAVRLTMQSEANTTVVPITPFQSLAHHNGTALHGAQREPLFWMMERDTAVSQFTTGQDTFISFVSLDGRIAEPVGAEQIDADLRCTNHNLVESLSWGNPEGDFVYADKTLARRIVMLRAPGMSLPRPEKPGRYWNVVTMLSASPFSLDQSGLPALKELLSNHASSGSQLVARHIDAIVGLARESAMEWIVEKPLSRMVRGLRVRLTVDELALAGCTLSTFVRVLESVFVRYAPAHSFTQLLLLSAHNGAELARGRLLPGEITPV</sequence>
<dbReference type="Pfam" id="PF05947">
    <property type="entry name" value="T6SS_TssF"/>
    <property type="match status" value="1"/>
</dbReference>
<dbReference type="OrthoDB" id="9763676at2"/>
<accession>A0A1G7PLA1</accession>
<dbReference type="PANTHER" id="PTHR35370">
    <property type="entry name" value="CYTOPLASMIC PROTEIN-RELATED-RELATED"/>
    <property type="match status" value="1"/>
</dbReference>
<dbReference type="EMBL" id="FNCJ01000001">
    <property type="protein sequence ID" value="SDF86983.1"/>
    <property type="molecule type" value="Genomic_DNA"/>
</dbReference>
<dbReference type="Proteomes" id="UP000199706">
    <property type="component" value="Unassembled WGS sequence"/>
</dbReference>
<organism evidence="1 2">
    <name type="scientific">Paraburkholderia phenazinium</name>
    <dbReference type="NCBI Taxonomy" id="60549"/>
    <lineage>
        <taxon>Bacteria</taxon>
        <taxon>Pseudomonadati</taxon>
        <taxon>Pseudomonadota</taxon>
        <taxon>Betaproteobacteria</taxon>
        <taxon>Burkholderiales</taxon>
        <taxon>Burkholderiaceae</taxon>
        <taxon>Paraburkholderia</taxon>
    </lineage>
</organism>
<dbReference type="RefSeq" id="WP_143016494.1">
    <property type="nucleotide sequence ID" value="NZ_CADERL010000001.1"/>
</dbReference>
<dbReference type="PIRSF" id="PIRSF028304">
    <property type="entry name" value="UCP028304"/>
    <property type="match status" value="1"/>
</dbReference>
<dbReference type="NCBIfam" id="TIGR03359">
    <property type="entry name" value="VI_chp_6"/>
    <property type="match status" value="1"/>
</dbReference>
<name>A0A1G7PLA1_9BURK</name>
<dbReference type="PANTHER" id="PTHR35370:SF1">
    <property type="entry name" value="TYPE VI SECRETION SYSTEM COMPONENT TSSF1"/>
    <property type="match status" value="1"/>
</dbReference>
<evidence type="ECO:0000313" key="2">
    <source>
        <dbReference type="Proteomes" id="UP000199706"/>
    </source>
</evidence>
<gene>
    <name evidence="1" type="ORF">SAMN05216466_101355</name>
</gene>
<protein>
    <submittedName>
        <fullName evidence="1">Type VI secretion system protein ImpG</fullName>
    </submittedName>
</protein>
<reference evidence="1 2" key="1">
    <citation type="submission" date="2016-10" db="EMBL/GenBank/DDBJ databases">
        <authorList>
            <person name="de Groot N.N."/>
        </authorList>
    </citation>
    <scope>NUCLEOTIDE SEQUENCE [LARGE SCALE GENOMIC DNA]</scope>
    <source>
        <strain evidence="1 2">LMG 2247</strain>
    </source>
</reference>
<evidence type="ECO:0000313" key="1">
    <source>
        <dbReference type="EMBL" id="SDF86983.1"/>
    </source>
</evidence>
<dbReference type="InterPro" id="IPR010272">
    <property type="entry name" value="T6SS_TssF"/>
</dbReference>
<proteinExistence type="predicted"/>